<organism evidence="1 2">
    <name type="scientific">Motilimonas pumila</name>
    <dbReference type="NCBI Taxonomy" id="2303987"/>
    <lineage>
        <taxon>Bacteria</taxon>
        <taxon>Pseudomonadati</taxon>
        <taxon>Pseudomonadota</taxon>
        <taxon>Gammaproteobacteria</taxon>
        <taxon>Alteromonadales</taxon>
        <taxon>Alteromonadales genera incertae sedis</taxon>
        <taxon>Motilimonas</taxon>
    </lineage>
</organism>
<proteinExistence type="predicted"/>
<gene>
    <name evidence="1" type="ORF">D1Z90_16295</name>
</gene>
<evidence type="ECO:0000313" key="1">
    <source>
        <dbReference type="EMBL" id="RJG40314.1"/>
    </source>
</evidence>
<comment type="caution">
    <text evidence="1">The sequence shown here is derived from an EMBL/GenBank/DDBJ whole genome shotgun (WGS) entry which is preliminary data.</text>
</comment>
<dbReference type="RefSeq" id="WP_119911863.1">
    <property type="nucleotide sequence ID" value="NZ_QZCH01000025.1"/>
</dbReference>
<dbReference type="EMBL" id="QZCH01000025">
    <property type="protein sequence ID" value="RJG40314.1"/>
    <property type="molecule type" value="Genomic_DNA"/>
</dbReference>
<dbReference type="Gene3D" id="3.30.70.1030">
    <property type="entry name" value="Apc35880, domain 1"/>
    <property type="match status" value="1"/>
</dbReference>
<sequence>MDPAEKPEKRIYVVLLFVNVNKEYYELSKAQREKLTSPHVKHLSQHLKTVSITSLQSTGLARDIMIEVLESENLLDIEDMIETYKAGAKSKYGAIENVIITEKCMERKRLS</sequence>
<evidence type="ECO:0008006" key="3">
    <source>
        <dbReference type="Google" id="ProtNLM"/>
    </source>
</evidence>
<dbReference type="Proteomes" id="UP000283255">
    <property type="component" value="Unassembled WGS sequence"/>
</dbReference>
<reference evidence="1 2" key="1">
    <citation type="submission" date="2018-09" db="EMBL/GenBank/DDBJ databases">
        <authorList>
            <person name="Wang F."/>
        </authorList>
    </citation>
    <scope>NUCLEOTIDE SEQUENCE [LARGE SCALE GENOMIC DNA]</scope>
    <source>
        <strain evidence="1 2">PLHSC7-2</strain>
    </source>
</reference>
<protein>
    <recommendedName>
        <fullName evidence="3">DUF4936 family protein</fullName>
    </recommendedName>
</protein>
<accession>A0A418YBF0</accession>
<reference evidence="1 2" key="2">
    <citation type="submission" date="2019-01" db="EMBL/GenBank/DDBJ databases">
        <title>Motilimonas pumilus sp. nov., isolated from the gut of sea cucumber (Apostichopus japonicus).</title>
        <authorList>
            <person name="Wang F.-Q."/>
            <person name="Ren L.-H."/>
            <person name="Lin Y.-W."/>
            <person name="Sun G.-H."/>
            <person name="Du Z.-J."/>
            <person name="Zhao J.-X."/>
            <person name="Liu X.-J."/>
            <person name="Liu L.-J."/>
        </authorList>
    </citation>
    <scope>NUCLEOTIDE SEQUENCE [LARGE SCALE GENOMIC DNA]</scope>
    <source>
        <strain evidence="1 2">PLHSC7-2</strain>
    </source>
</reference>
<name>A0A418YBF0_9GAMM</name>
<dbReference type="AlphaFoldDB" id="A0A418YBF0"/>
<evidence type="ECO:0000313" key="2">
    <source>
        <dbReference type="Proteomes" id="UP000283255"/>
    </source>
</evidence>
<keyword evidence="2" id="KW-1185">Reference proteome</keyword>